<organism evidence="3 4">
    <name type="scientific">Lucifera butyrica</name>
    <dbReference type="NCBI Taxonomy" id="1351585"/>
    <lineage>
        <taxon>Bacteria</taxon>
        <taxon>Bacillati</taxon>
        <taxon>Bacillota</taxon>
        <taxon>Negativicutes</taxon>
        <taxon>Veillonellales</taxon>
        <taxon>Veillonellaceae</taxon>
        <taxon>Lucifera</taxon>
    </lineage>
</organism>
<dbReference type="NCBIfam" id="TIGR00254">
    <property type="entry name" value="GGDEF"/>
    <property type="match status" value="1"/>
</dbReference>
<dbReference type="SUPFAM" id="SSF141868">
    <property type="entry name" value="EAL domain-like"/>
    <property type="match status" value="1"/>
</dbReference>
<dbReference type="EMBL" id="UPPP01000063">
    <property type="protein sequence ID" value="VBB06392.1"/>
    <property type="molecule type" value="Genomic_DNA"/>
</dbReference>
<dbReference type="PROSITE" id="PS50887">
    <property type="entry name" value="GGDEF"/>
    <property type="match status" value="1"/>
</dbReference>
<dbReference type="SUPFAM" id="SSF54631">
    <property type="entry name" value="CBS-domain pair"/>
    <property type="match status" value="1"/>
</dbReference>
<dbReference type="InterPro" id="IPR043128">
    <property type="entry name" value="Rev_trsase/Diguanyl_cyclase"/>
</dbReference>
<dbReference type="CDD" id="cd04598">
    <property type="entry name" value="CBS_pair_GGDEF_EAL"/>
    <property type="match status" value="1"/>
</dbReference>
<evidence type="ECO:0000313" key="4">
    <source>
        <dbReference type="Proteomes" id="UP000277811"/>
    </source>
</evidence>
<dbReference type="InterPro" id="IPR029787">
    <property type="entry name" value="Nucleotide_cyclase"/>
</dbReference>
<dbReference type="CDD" id="cd01949">
    <property type="entry name" value="GGDEF"/>
    <property type="match status" value="1"/>
</dbReference>
<dbReference type="InterPro" id="IPR035919">
    <property type="entry name" value="EAL_sf"/>
</dbReference>
<dbReference type="Gene3D" id="3.30.70.270">
    <property type="match status" value="1"/>
</dbReference>
<evidence type="ECO:0000259" key="1">
    <source>
        <dbReference type="PROSITE" id="PS50883"/>
    </source>
</evidence>
<dbReference type="Pfam" id="PF00990">
    <property type="entry name" value="GGDEF"/>
    <property type="match status" value="1"/>
</dbReference>
<evidence type="ECO:0000259" key="2">
    <source>
        <dbReference type="PROSITE" id="PS50887"/>
    </source>
</evidence>
<keyword evidence="4" id="KW-1185">Reference proteome</keyword>
<dbReference type="PANTHER" id="PTHR33121:SF76">
    <property type="entry name" value="SIGNALING PROTEIN"/>
    <property type="match status" value="1"/>
</dbReference>
<dbReference type="CDD" id="cd01948">
    <property type="entry name" value="EAL"/>
    <property type="match status" value="1"/>
</dbReference>
<name>A0A498R7Y8_9FIRM</name>
<dbReference type="InterPro" id="IPR046342">
    <property type="entry name" value="CBS_dom_sf"/>
</dbReference>
<dbReference type="SMART" id="SM00267">
    <property type="entry name" value="GGDEF"/>
    <property type="match status" value="1"/>
</dbReference>
<gene>
    <name evidence="3" type="ORF">LUCI_1623</name>
</gene>
<protein>
    <submittedName>
        <fullName evidence="3">Nucleotide cyclase</fullName>
    </submittedName>
</protein>
<dbReference type="Gene3D" id="3.20.20.450">
    <property type="entry name" value="EAL domain"/>
    <property type="match status" value="1"/>
</dbReference>
<feature type="domain" description="GGDEF" evidence="2">
    <location>
        <begin position="475"/>
        <end position="630"/>
    </location>
</feature>
<feature type="domain" description="EAL" evidence="1">
    <location>
        <begin position="43"/>
        <end position="293"/>
    </location>
</feature>
<dbReference type="Pfam" id="PF00563">
    <property type="entry name" value="EAL"/>
    <property type="match status" value="1"/>
</dbReference>
<dbReference type="InterPro" id="IPR050706">
    <property type="entry name" value="Cyclic-di-GMP_PDE-like"/>
</dbReference>
<dbReference type="OrthoDB" id="9813903at2"/>
<dbReference type="AlphaFoldDB" id="A0A498R7Y8"/>
<dbReference type="Gene3D" id="3.10.580.10">
    <property type="entry name" value="CBS-domain"/>
    <property type="match status" value="1"/>
</dbReference>
<dbReference type="SMART" id="SM00052">
    <property type="entry name" value="EAL"/>
    <property type="match status" value="1"/>
</dbReference>
<proteinExistence type="predicted"/>
<dbReference type="GO" id="GO:0071111">
    <property type="term" value="F:cyclic-guanylate-specific phosphodiesterase activity"/>
    <property type="evidence" value="ECO:0007669"/>
    <property type="project" value="InterPro"/>
</dbReference>
<dbReference type="Pfam" id="PF00571">
    <property type="entry name" value="CBS"/>
    <property type="match status" value="1"/>
</dbReference>
<dbReference type="PANTHER" id="PTHR33121">
    <property type="entry name" value="CYCLIC DI-GMP PHOSPHODIESTERASE PDEF"/>
    <property type="match status" value="1"/>
</dbReference>
<dbReference type="PROSITE" id="PS50883">
    <property type="entry name" value="EAL"/>
    <property type="match status" value="1"/>
</dbReference>
<reference evidence="3 4" key="1">
    <citation type="submission" date="2018-06" db="EMBL/GenBank/DDBJ databases">
        <authorList>
            <person name="Strepis N."/>
        </authorList>
    </citation>
    <scope>NUCLEOTIDE SEQUENCE [LARGE SCALE GENOMIC DNA]</scope>
    <source>
        <strain evidence="3">LUCI</strain>
    </source>
</reference>
<dbReference type="InterPro" id="IPR000644">
    <property type="entry name" value="CBS_dom"/>
</dbReference>
<dbReference type="SUPFAM" id="SSF55073">
    <property type="entry name" value="Nucleotide cyclase"/>
    <property type="match status" value="1"/>
</dbReference>
<accession>A0A498R7Y8</accession>
<dbReference type="Proteomes" id="UP000277811">
    <property type="component" value="Unassembled WGS sequence"/>
</dbReference>
<sequence length="634" mass="71788">MPAYLSKHILNFYHKTKKQEKITMSLPDEAAAEIAVQLRDNQTKVLKDELEWIILEKEIFPVYQPIVDLKTGDIMGYEALSRGPANSPLYSPLELFRVAQDSGLLFPLEQVCREKAIQNIHLLKSYQQLFLNINADVVKDPHFRGGITKLLIQQKGFLPQQITFEITERTAIRDFNNFSRSLYHYREQGYSIAIDDAGAGYSSLQAIVELRPAYIKIDMSIVQDIDRNPLKQAILEAMVQLAAMINGKIIAEGIEKPAELAMLIKMGVHYAQGYYLARPANPPPPVPPEVKEFIMDVNMENEKLKAKITQQGFGVTIGEIVEPVPTVGKGILVRDAETIFNQTQVNGIVVLEDRHPLGLLMKYKLYFHLGTNYGVSLYYRRPVELVMDKFPLIVNADLPLEAVSQIAMSREEYNLYDYIIVVQDDIYVGVVSIMNLLNNITKLQIRRAHNANPLTGLPGNLLIEDRLKELVTNKAPFAVLYLDLNNFKAFNDKYGFEHGDKVLLFTAQLISRCLAISGGTNDFIGHIGGDDFIIITRPERACALAQAIIEQFDTDILPFYQPEDREKGYIEVKNRRGQWEQIPIVGVSIAIVSTANRPFSNYLEIGEIAAELKKLAKEQPCSNYVMDKRQQIQK</sequence>
<dbReference type="InterPro" id="IPR001633">
    <property type="entry name" value="EAL_dom"/>
</dbReference>
<dbReference type="InterPro" id="IPR000160">
    <property type="entry name" value="GGDEF_dom"/>
</dbReference>
<evidence type="ECO:0000313" key="3">
    <source>
        <dbReference type="EMBL" id="VBB06392.1"/>
    </source>
</evidence>